<proteinExistence type="predicted"/>
<keyword evidence="4 5" id="KW-0472">Membrane</keyword>
<sequence>MGFYQVILFLNNYTLFPLLCRCSKELKLCESNWFREYRRLILHYSSYISFGLGNVCETTSAWITMLVSVERYLSIRWPHLSKLYCTQRLGRIQVVAIACLATLFNLPFFFAVRRAETVFNNATRYQNQMTKFGKSVHYEVYTWVNFMLTKLIPLAILCIVSGLLIHLISSTYRRQRRNKIFLQLPSHNLVEPEPTVSRTPLQYSNEEKNAGFNIDSSILIKKRSSPSMNIAPSIIVDKTFNTTNSVDFSVAESSILEGGPIKHRTDSLQRRCRGRRWGGSRQPWSSKVEGNCLRRTTEHMNHVDEASDLTRPVVEEIQIDSMPCEVIESTDIYSTSQETASPGGALMAVSESDGNVGDSLYYQKNNACKLESIEPSRRERANKIDQSFVVQLASTENGEKYKMEPIINERKFCEKVVELKEEEIISSRFILSTAEVQPEAGHRRIKHRIGFLHGLSGGQAPRPSRPIDRRQRAQNRLTVLLIFVIVLFIIGRIPQAITYERILNLMLKDRGRGERLRARANSISFFAYSMNIFAYFSLNRHFRRQLGLLFCQYCIKHGKTWSVNSKQEL</sequence>
<dbReference type="PANTHER" id="PTHR46641:SF2">
    <property type="entry name" value="FMRFAMIDE RECEPTOR"/>
    <property type="match status" value="1"/>
</dbReference>
<evidence type="ECO:0000313" key="7">
    <source>
        <dbReference type="Proteomes" id="UP000784294"/>
    </source>
</evidence>
<keyword evidence="7" id="KW-1185">Reference proteome</keyword>
<dbReference type="SUPFAM" id="SSF81321">
    <property type="entry name" value="Family A G protein-coupled receptor-like"/>
    <property type="match status" value="1"/>
</dbReference>
<dbReference type="GO" id="GO:0016020">
    <property type="term" value="C:membrane"/>
    <property type="evidence" value="ECO:0007669"/>
    <property type="project" value="UniProtKB-SubCell"/>
</dbReference>
<evidence type="ECO:0000256" key="1">
    <source>
        <dbReference type="ARBA" id="ARBA00004370"/>
    </source>
</evidence>
<feature type="transmembrane region" description="Helical" evidence="5">
    <location>
        <begin position="477"/>
        <end position="498"/>
    </location>
</feature>
<dbReference type="GO" id="GO:0004930">
    <property type="term" value="F:G protein-coupled receptor activity"/>
    <property type="evidence" value="ECO:0007669"/>
    <property type="project" value="InterPro"/>
</dbReference>
<dbReference type="Pfam" id="PF00001">
    <property type="entry name" value="7tm_1"/>
    <property type="match status" value="1"/>
</dbReference>
<feature type="transmembrane region" description="Helical" evidence="5">
    <location>
        <begin position="151"/>
        <end position="169"/>
    </location>
</feature>
<feature type="transmembrane region" description="Helical" evidence="5">
    <location>
        <begin position="518"/>
        <end position="538"/>
    </location>
</feature>
<keyword evidence="3 5" id="KW-1133">Transmembrane helix</keyword>
<name>A0A3S5BCI3_9PLAT</name>
<protein>
    <recommendedName>
        <fullName evidence="8">G-protein coupled receptors family 1 profile domain-containing protein</fullName>
    </recommendedName>
</protein>
<feature type="transmembrane region" description="Helical" evidence="5">
    <location>
        <begin position="89"/>
        <end position="110"/>
    </location>
</feature>
<dbReference type="AlphaFoldDB" id="A0A3S5BCI3"/>
<evidence type="ECO:0000256" key="3">
    <source>
        <dbReference type="ARBA" id="ARBA00022989"/>
    </source>
</evidence>
<dbReference type="PANTHER" id="PTHR46641">
    <property type="entry name" value="FMRFAMIDE RECEPTOR-RELATED"/>
    <property type="match status" value="1"/>
</dbReference>
<comment type="caution">
    <text evidence="6">The sequence shown here is derived from an EMBL/GenBank/DDBJ whole genome shotgun (WGS) entry which is preliminary data.</text>
</comment>
<dbReference type="Gene3D" id="1.20.1070.10">
    <property type="entry name" value="Rhodopsin 7-helix transmembrane proteins"/>
    <property type="match status" value="2"/>
</dbReference>
<reference evidence="6" key="1">
    <citation type="submission" date="2018-11" db="EMBL/GenBank/DDBJ databases">
        <authorList>
            <consortium name="Pathogen Informatics"/>
        </authorList>
    </citation>
    <scope>NUCLEOTIDE SEQUENCE</scope>
</reference>
<dbReference type="InterPro" id="IPR052954">
    <property type="entry name" value="GPCR-Ligand_Int"/>
</dbReference>
<accession>A0A3S5BCI3</accession>
<evidence type="ECO:0008006" key="8">
    <source>
        <dbReference type="Google" id="ProtNLM"/>
    </source>
</evidence>
<evidence type="ECO:0000313" key="6">
    <source>
        <dbReference type="EMBL" id="VEL19444.1"/>
    </source>
</evidence>
<organism evidence="6 7">
    <name type="scientific">Protopolystoma xenopodis</name>
    <dbReference type="NCBI Taxonomy" id="117903"/>
    <lineage>
        <taxon>Eukaryota</taxon>
        <taxon>Metazoa</taxon>
        <taxon>Spiralia</taxon>
        <taxon>Lophotrochozoa</taxon>
        <taxon>Platyhelminthes</taxon>
        <taxon>Monogenea</taxon>
        <taxon>Polyopisthocotylea</taxon>
        <taxon>Polystomatidea</taxon>
        <taxon>Polystomatidae</taxon>
        <taxon>Protopolystoma</taxon>
    </lineage>
</organism>
<evidence type="ECO:0000256" key="4">
    <source>
        <dbReference type="ARBA" id="ARBA00023136"/>
    </source>
</evidence>
<dbReference type="OrthoDB" id="10011262at2759"/>
<evidence type="ECO:0000256" key="2">
    <source>
        <dbReference type="ARBA" id="ARBA00022692"/>
    </source>
</evidence>
<keyword evidence="2 5" id="KW-0812">Transmembrane</keyword>
<dbReference type="EMBL" id="CAAALY010041585">
    <property type="protein sequence ID" value="VEL19444.1"/>
    <property type="molecule type" value="Genomic_DNA"/>
</dbReference>
<dbReference type="InterPro" id="IPR000276">
    <property type="entry name" value="GPCR_Rhodpsn"/>
</dbReference>
<gene>
    <name evidence="6" type="ORF">PXEA_LOCUS12884</name>
</gene>
<dbReference type="Proteomes" id="UP000784294">
    <property type="component" value="Unassembled WGS sequence"/>
</dbReference>
<comment type="subcellular location">
    <subcellularLocation>
        <location evidence="1">Membrane</location>
    </subcellularLocation>
</comment>
<feature type="transmembrane region" description="Helical" evidence="5">
    <location>
        <begin position="47"/>
        <end position="69"/>
    </location>
</feature>
<evidence type="ECO:0000256" key="5">
    <source>
        <dbReference type="SAM" id="Phobius"/>
    </source>
</evidence>